<accession>A0A5A5R294</accession>
<name>A0A5A5R294_MICAE</name>
<evidence type="ECO:0000313" key="2">
    <source>
        <dbReference type="Proteomes" id="UP000323569"/>
    </source>
</evidence>
<dbReference type="Proteomes" id="UP000323569">
    <property type="component" value="Unassembled WGS sequence"/>
</dbReference>
<gene>
    <name evidence="1" type="ORF">MiYa_00284</name>
</gene>
<comment type="caution">
    <text evidence="1">The sequence shown here is derived from an EMBL/GenBank/DDBJ whole genome shotgun (WGS) entry which is preliminary data.</text>
</comment>
<reference evidence="1 2" key="1">
    <citation type="submission" date="2018-09" db="EMBL/GenBank/DDBJ databases">
        <title>Evolutionary history of phycoerythrin pigmentation in the water bloom-forming cyanobacterium Microcystis aeruginosa.</title>
        <authorList>
            <person name="Tanabe Y."/>
            <person name="Tanabe Y."/>
            <person name="Yamaguchi H."/>
        </authorList>
    </citation>
    <scope>NUCLEOTIDE SEQUENCE [LARGE SCALE GENOMIC DNA]</scope>
    <source>
        <strain evidence="1 2">NIES-2519</strain>
    </source>
</reference>
<dbReference type="EMBL" id="BHVO01000003">
    <property type="protein sequence ID" value="GCA68768.1"/>
    <property type="molecule type" value="Genomic_DNA"/>
</dbReference>
<organism evidence="1 2">
    <name type="scientific">Microcystis aeruginosa NIES-2519</name>
    <dbReference type="NCBI Taxonomy" id="2303981"/>
    <lineage>
        <taxon>Bacteria</taxon>
        <taxon>Bacillati</taxon>
        <taxon>Cyanobacteriota</taxon>
        <taxon>Cyanophyceae</taxon>
        <taxon>Oscillatoriophycideae</taxon>
        <taxon>Chroococcales</taxon>
        <taxon>Microcystaceae</taxon>
        <taxon>Microcystis</taxon>
    </lineage>
</organism>
<evidence type="ECO:0000313" key="1">
    <source>
        <dbReference type="EMBL" id="GCA68768.1"/>
    </source>
</evidence>
<protein>
    <submittedName>
        <fullName evidence="1">Uncharacterized protein</fullName>
    </submittedName>
</protein>
<dbReference type="AlphaFoldDB" id="A0A5A5R294"/>
<sequence length="128" mass="12484">MSLASIFNGYVAAAIDNVGVVTGTACESVISCATIENIVAFTAVDAIVTSTSIDVVVAASTVDGFTATATVDGVEDVEAKAIVGFFSGGVAGDYYQVIGAGGSIGGGATEGTGSAIKGDATGEDCYYC</sequence>
<proteinExistence type="predicted"/>